<comment type="caution">
    <text evidence="2">The sequence shown here is derived from an EMBL/GenBank/DDBJ whole genome shotgun (WGS) entry which is preliminary data.</text>
</comment>
<name>A0A2I1DJA6_9PROT</name>
<dbReference type="RefSeq" id="WP_101538455.1">
    <property type="nucleotide sequence ID" value="NZ_MXAV01000044.1"/>
</dbReference>
<keyword evidence="1" id="KW-0472">Membrane</keyword>
<evidence type="ECO:0000256" key="1">
    <source>
        <dbReference type="SAM" id="Phobius"/>
    </source>
</evidence>
<keyword evidence="1" id="KW-0812">Transmembrane</keyword>
<keyword evidence="3" id="KW-1185">Reference proteome</keyword>
<gene>
    <name evidence="2" type="ORF">B1757_11525</name>
</gene>
<evidence type="ECO:0000313" key="3">
    <source>
        <dbReference type="Proteomes" id="UP000234329"/>
    </source>
</evidence>
<sequence>MNTCPTHDRDGSAPEQAERGAILLVVLVLIFAVTLAVLAYLYLNKNNTLIASNLAVQNAAQEATDFGLHHAAAWLNDQPNWPEVMAAGNSTALAPYFLMSMPTTGYATAAVTSSTPIQVPSDPTFWNSCATTTVNTCHEIASSVTFASQSFQIEYVIFPSGGMSTQLGGNEQSQAGNGNGAIQSRYYVVFVHAQRSNGGGLGVTVQAVLRKVMAP</sequence>
<protein>
    <recommendedName>
        <fullName evidence="4">Type 4 fimbrial biogenesis protein PilX N-terminal domain-containing protein</fullName>
    </recommendedName>
</protein>
<feature type="transmembrane region" description="Helical" evidence="1">
    <location>
        <begin position="21"/>
        <end position="43"/>
    </location>
</feature>
<evidence type="ECO:0008006" key="4">
    <source>
        <dbReference type="Google" id="ProtNLM"/>
    </source>
</evidence>
<dbReference type="EMBL" id="MXAV01000044">
    <property type="protein sequence ID" value="PKY09925.1"/>
    <property type="molecule type" value="Genomic_DNA"/>
</dbReference>
<dbReference type="OrthoDB" id="5297983at2"/>
<dbReference type="InParanoid" id="A0A2I1DJA6"/>
<keyword evidence="1" id="KW-1133">Transmembrane helix</keyword>
<reference evidence="2 3" key="1">
    <citation type="submission" date="2017-03" db="EMBL/GenBank/DDBJ databases">
        <title>Draft genime sequence of the acidophilic sulfur-oxidizing bacterium Acidithiobacillus sp. SH, isolated from seawater.</title>
        <authorList>
            <person name="Sharmin S."/>
            <person name="Tokuhisa M."/>
            <person name="Kanao T."/>
            <person name="Kamimura K."/>
        </authorList>
    </citation>
    <scope>NUCLEOTIDE SEQUENCE [LARGE SCALE GENOMIC DNA]</scope>
    <source>
        <strain evidence="2 3">SH</strain>
    </source>
</reference>
<dbReference type="AlphaFoldDB" id="A0A2I1DJA6"/>
<evidence type="ECO:0000313" key="2">
    <source>
        <dbReference type="EMBL" id="PKY09925.1"/>
    </source>
</evidence>
<proteinExistence type="predicted"/>
<organism evidence="2 3">
    <name type="scientific">Acidithiobacillus marinus</name>
    <dbReference type="NCBI Taxonomy" id="187490"/>
    <lineage>
        <taxon>Bacteria</taxon>
        <taxon>Pseudomonadati</taxon>
        <taxon>Pseudomonadota</taxon>
        <taxon>Acidithiobacillia</taxon>
        <taxon>Acidithiobacillales</taxon>
        <taxon>Acidithiobacillaceae</taxon>
        <taxon>Acidithiobacillus</taxon>
    </lineage>
</organism>
<accession>A0A2I1DJA6</accession>
<dbReference type="Proteomes" id="UP000234329">
    <property type="component" value="Unassembled WGS sequence"/>
</dbReference>